<organism evidence="1 2">
    <name type="scientific">Nocardiopsis flavescens</name>
    <dbReference type="NCBI Taxonomy" id="758803"/>
    <lineage>
        <taxon>Bacteria</taxon>
        <taxon>Bacillati</taxon>
        <taxon>Actinomycetota</taxon>
        <taxon>Actinomycetes</taxon>
        <taxon>Streptosporangiales</taxon>
        <taxon>Nocardiopsidaceae</taxon>
        <taxon>Nocardiopsis</taxon>
    </lineage>
</organism>
<dbReference type="InterPro" id="IPR023869">
    <property type="entry name" value="tRNA_Adeno_NH3ase_assoc_put"/>
</dbReference>
<accession>A0A1M6QKT1</accession>
<protein>
    <submittedName>
        <fullName evidence="1">Putative tRNA adenosine deaminase-associated protein</fullName>
    </submittedName>
</protein>
<dbReference type="STRING" id="758803.SAMN05421803_115101"/>
<name>A0A1M6QKT1_9ACTN</name>
<reference evidence="1 2" key="1">
    <citation type="submission" date="2016-11" db="EMBL/GenBank/DDBJ databases">
        <authorList>
            <person name="Jaros S."/>
            <person name="Januszkiewicz K."/>
            <person name="Wedrychowicz H."/>
        </authorList>
    </citation>
    <scope>NUCLEOTIDE SEQUENCE [LARGE SCALE GENOMIC DNA]</scope>
    <source>
        <strain evidence="1 2">CGMCC 4.5723</strain>
    </source>
</reference>
<dbReference type="NCBIfam" id="TIGR03941">
    <property type="entry name" value="tRNA_deam_assoc"/>
    <property type="match status" value="1"/>
</dbReference>
<dbReference type="OrthoDB" id="3826766at2"/>
<dbReference type="Proteomes" id="UP000184452">
    <property type="component" value="Unassembled WGS sequence"/>
</dbReference>
<dbReference type="AlphaFoldDB" id="A0A1M6QKT1"/>
<keyword evidence="2" id="KW-1185">Reference proteome</keyword>
<dbReference type="EMBL" id="FQZK01000015">
    <property type="protein sequence ID" value="SHK20778.1"/>
    <property type="molecule type" value="Genomic_DNA"/>
</dbReference>
<dbReference type="RefSeq" id="WP_073381311.1">
    <property type="nucleotide sequence ID" value="NZ_FQZK01000015.1"/>
</dbReference>
<evidence type="ECO:0000313" key="1">
    <source>
        <dbReference type="EMBL" id="SHK20778.1"/>
    </source>
</evidence>
<proteinExistence type="predicted"/>
<evidence type="ECO:0000313" key="2">
    <source>
        <dbReference type="Proteomes" id="UP000184452"/>
    </source>
</evidence>
<sequence length="158" mass="16282">MSTFAAVFAPDGGTWRGAELELGEVDVIDDVTDLTLDFATDTGSPSAVLLIEVDDDWFAIVRADEDAEPRVYLSDLRVAEDYPLAGVLAEAGALVGAGVPDTARGAAPSGDSGLLEDFGVPAEELRSLSVGSGVLPSDVLAVVADRAGFGEVLDGMRL</sequence>
<gene>
    <name evidence="1" type="ORF">SAMN05421803_115101</name>
</gene>